<name>A0A9D4B2L0_9SAUR</name>
<sequence>FAYVRMFYSIQKTALQTSEVRSNIHVDIAVANQVCLFVCFIVFTDSICWISVFVIKIISLFQVNPAI</sequence>
<keyword evidence="1" id="KW-0812">Transmembrane</keyword>
<gene>
    <name evidence="2" type="ORF">KIL84_018611</name>
</gene>
<evidence type="ECO:0000256" key="1">
    <source>
        <dbReference type="SAM" id="Phobius"/>
    </source>
</evidence>
<keyword evidence="1" id="KW-1133">Transmembrane helix</keyword>
<evidence type="ECO:0000313" key="3">
    <source>
        <dbReference type="Proteomes" id="UP000827986"/>
    </source>
</evidence>
<keyword evidence="1" id="KW-0472">Membrane</keyword>
<proteinExistence type="predicted"/>
<comment type="caution">
    <text evidence="2">The sequence shown here is derived from an EMBL/GenBank/DDBJ whole genome shotgun (WGS) entry which is preliminary data.</text>
</comment>
<dbReference type="EMBL" id="JAHDVG010000463">
    <property type="protein sequence ID" value="KAH1185862.1"/>
    <property type="molecule type" value="Genomic_DNA"/>
</dbReference>
<feature type="transmembrane region" description="Helical" evidence="1">
    <location>
        <begin position="30"/>
        <end position="55"/>
    </location>
</feature>
<dbReference type="AlphaFoldDB" id="A0A9D4B2L0"/>
<feature type="non-terminal residue" evidence="2">
    <location>
        <position position="1"/>
    </location>
</feature>
<evidence type="ECO:0000313" key="2">
    <source>
        <dbReference type="EMBL" id="KAH1185862.1"/>
    </source>
</evidence>
<accession>A0A9D4B2L0</accession>
<organism evidence="2 3">
    <name type="scientific">Mauremys mutica</name>
    <name type="common">yellowpond turtle</name>
    <dbReference type="NCBI Taxonomy" id="74926"/>
    <lineage>
        <taxon>Eukaryota</taxon>
        <taxon>Metazoa</taxon>
        <taxon>Chordata</taxon>
        <taxon>Craniata</taxon>
        <taxon>Vertebrata</taxon>
        <taxon>Euteleostomi</taxon>
        <taxon>Archelosauria</taxon>
        <taxon>Testudinata</taxon>
        <taxon>Testudines</taxon>
        <taxon>Cryptodira</taxon>
        <taxon>Durocryptodira</taxon>
        <taxon>Testudinoidea</taxon>
        <taxon>Geoemydidae</taxon>
        <taxon>Geoemydinae</taxon>
        <taxon>Mauremys</taxon>
    </lineage>
</organism>
<dbReference type="Proteomes" id="UP000827986">
    <property type="component" value="Unassembled WGS sequence"/>
</dbReference>
<keyword evidence="3" id="KW-1185">Reference proteome</keyword>
<protein>
    <submittedName>
        <fullName evidence="2">Uncharacterized protein</fullName>
    </submittedName>
</protein>
<reference evidence="2" key="1">
    <citation type="submission" date="2021-09" db="EMBL/GenBank/DDBJ databases">
        <title>The genome of Mauremys mutica provides insights into the evolution of semi-aquatic lifestyle.</title>
        <authorList>
            <person name="Gong S."/>
            <person name="Gao Y."/>
        </authorList>
    </citation>
    <scope>NUCLEOTIDE SEQUENCE</scope>
    <source>
        <strain evidence="2">MM-2020</strain>
        <tissue evidence="2">Muscle</tissue>
    </source>
</reference>
<feature type="non-terminal residue" evidence="2">
    <location>
        <position position="67"/>
    </location>
</feature>